<dbReference type="AlphaFoldDB" id="A0A923KUS2"/>
<keyword evidence="3" id="KW-1185">Reference proteome</keyword>
<protein>
    <submittedName>
        <fullName evidence="2">Uncharacterized protein</fullName>
    </submittedName>
</protein>
<evidence type="ECO:0000256" key="1">
    <source>
        <dbReference type="SAM" id="MobiDB-lite"/>
    </source>
</evidence>
<evidence type="ECO:0000313" key="2">
    <source>
        <dbReference type="EMBL" id="MBC3934537.1"/>
    </source>
</evidence>
<accession>A0A923KUS2</accession>
<name>A0A923KUS2_9BURK</name>
<comment type="caution">
    <text evidence="2">The sequence shown here is derived from an EMBL/GenBank/DDBJ whole genome shotgun (WGS) entry which is preliminary data.</text>
</comment>
<dbReference type="EMBL" id="JACOGG010000003">
    <property type="protein sequence ID" value="MBC3934537.1"/>
    <property type="molecule type" value="Genomic_DNA"/>
</dbReference>
<proteinExistence type="predicted"/>
<evidence type="ECO:0000313" key="3">
    <source>
        <dbReference type="Proteomes" id="UP000612361"/>
    </source>
</evidence>
<feature type="compositionally biased region" description="Low complexity" evidence="1">
    <location>
        <begin position="35"/>
        <end position="44"/>
    </location>
</feature>
<reference evidence="2" key="1">
    <citation type="submission" date="2020-08" db="EMBL/GenBank/DDBJ databases">
        <title>Novel species isolated from subtropical streams in China.</title>
        <authorList>
            <person name="Lu H."/>
        </authorList>
    </citation>
    <scope>NUCLEOTIDE SEQUENCE</scope>
    <source>
        <strain evidence="2">CY7W</strain>
    </source>
</reference>
<feature type="region of interest" description="Disordered" evidence="1">
    <location>
        <begin position="23"/>
        <end position="44"/>
    </location>
</feature>
<dbReference type="RefSeq" id="WP_186880149.1">
    <property type="nucleotide sequence ID" value="NZ_JACOGG010000003.1"/>
</dbReference>
<organism evidence="2 3">
    <name type="scientific">Undibacterium rugosum</name>
    <dbReference type="NCBI Taxonomy" id="2762291"/>
    <lineage>
        <taxon>Bacteria</taxon>
        <taxon>Pseudomonadati</taxon>
        <taxon>Pseudomonadota</taxon>
        <taxon>Betaproteobacteria</taxon>
        <taxon>Burkholderiales</taxon>
        <taxon>Oxalobacteraceae</taxon>
        <taxon>Undibacterium</taxon>
    </lineage>
</organism>
<dbReference type="Proteomes" id="UP000612361">
    <property type="component" value="Unassembled WGS sequence"/>
</dbReference>
<sequence length="185" mass="20572">MKRISFLKRHDLAVELALAFSTPAQQDQQERQEQHAPPAQQSVSASAKACRLQLMQQDLRLTPAQQALWARMAERAAFLMRQRAARASRRQLKKTGSQLSLPGLLAQLDAEEQIQATENIEMRDLALQLYAALDMGQKERMRELLQQDHRSPAAASANASNSANAASTGFAWLWAQLLPRLASAS</sequence>
<gene>
    <name evidence="2" type="ORF">H8K47_04125</name>
</gene>